<organism evidence="1 2">
    <name type="scientific">Paracidovorax wautersii</name>
    <dbReference type="NCBI Taxonomy" id="1177982"/>
    <lineage>
        <taxon>Bacteria</taxon>
        <taxon>Pseudomonadati</taxon>
        <taxon>Pseudomonadota</taxon>
        <taxon>Betaproteobacteria</taxon>
        <taxon>Burkholderiales</taxon>
        <taxon>Comamonadaceae</taxon>
        <taxon>Paracidovorax</taxon>
    </lineage>
</organism>
<dbReference type="EC" id="3.1.3.-" evidence="1"/>
<keyword evidence="2" id="KW-1185">Reference proteome</keyword>
<proteinExistence type="predicted"/>
<accession>A0ABU1ID02</accession>
<keyword evidence="1" id="KW-0378">Hydrolase</keyword>
<dbReference type="CDD" id="cd07067">
    <property type="entry name" value="HP_PGM_like"/>
    <property type="match status" value="1"/>
</dbReference>
<dbReference type="Gene3D" id="3.40.50.1240">
    <property type="entry name" value="Phosphoglycerate mutase-like"/>
    <property type="match status" value="1"/>
</dbReference>
<reference evidence="1 2" key="1">
    <citation type="submission" date="2023-08" db="EMBL/GenBank/DDBJ databases">
        <title>Functional and genomic diversity of the sorghum phyllosphere microbiome.</title>
        <authorList>
            <person name="Shade A."/>
        </authorList>
    </citation>
    <scope>NUCLEOTIDE SEQUENCE [LARGE SCALE GENOMIC DNA]</scope>
    <source>
        <strain evidence="1 2">SORGH_AS_0335</strain>
    </source>
</reference>
<dbReference type="Proteomes" id="UP001267710">
    <property type="component" value="Unassembled WGS sequence"/>
</dbReference>
<dbReference type="GO" id="GO:0016787">
    <property type="term" value="F:hydrolase activity"/>
    <property type="evidence" value="ECO:0007669"/>
    <property type="project" value="UniProtKB-KW"/>
</dbReference>
<comment type="caution">
    <text evidence="1">The sequence shown here is derived from an EMBL/GenBank/DDBJ whole genome shotgun (WGS) entry which is preliminary data.</text>
</comment>
<sequence length="154" mass="17030">MMDLILWRHAEAEDPADGAEDLERALTGRGEKQAARMAAWLDRQLPDGLRVLASPARRTEQTAQALGRKYKLRAELLPGGTPADLLELAQWPKARGAVLVVGHQPLLGQTVAQLMGLQAPDCAIRKGAVWWLRQRQRQDVSETVLLTVQSPELL</sequence>
<protein>
    <submittedName>
        <fullName evidence="1">Phosphohistidine phosphatase</fullName>
        <ecNumber evidence="1">3.1.3.-</ecNumber>
    </submittedName>
</protein>
<dbReference type="Pfam" id="PF00300">
    <property type="entry name" value="His_Phos_1"/>
    <property type="match status" value="1"/>
</dbReference>
<evidence type="ECO:0000313" key="2">
    <source>
        <dbReference type="Proteomes" id="UP001267710"/>
    </source>
</evidence>
<dbReference type="InterPro" id="IPR029033">
    <property type="entry name" value="His_PPase_superfam"/>
</dbReference>
<dbReference type="SUPFAM" id="SSF53254">
    <property type="entry name" value="Phosphoglycerate mutase-like"/>
    <property type="match status" value="1"/>
</dbReference>
<evidence type="ECO:0000313" key="1">
    <source>
        <dbReference type="EMBL" id="MDR6215110.1"/>
    </source>
</evidence>
<dbReference type="InterPro" id="IPR013078">
    <property type="entry name" value="His_Pase_superF_clade-1"/>
</dbReference>
<name>A0ABU1ID02_9BURK</name>
<dbReference type="SMART" id="SM00855">
    <property type="entry name" value="PGAM"/>
    <property type="match status" value="1"/>
</dbReference>
<gene>
    <name evidence="1" type="ORF">QE399_002799</name>
</gene>
<dbReference type="RefSeq" id="WP_309829454.1">
    <property type="nucleotide sequence ID" value="NZ_JAVIZX010000001.1"/>
</dbReference>
<dbReference type="EMBL" id="JAVIZX010000001">
    <property type="protein sequence ID" value="MDR6215110.1"/>
    <property type="molecule type" value="Genomic_DNA"/>
</dbReference>